<name>A0AA86S6W6_9FABA</name>
<dbReference type="Proteomes" id="UP001189624">
    <property type="component" value="Chromosome 3"/>
</dbReference>
<dbReference type="AlphaFoldDB" id="A0AA86S6W6"/>
<accession>A0AA86S6W6</accession>
<dbReference type="Gramene" id="rna-AYBTSS11_LOCUS11889">
    <property type="protein sequence ID" value="CAJ1944390.1"/>
    <property type="gene ID" value="gene-AYBTSS11_LOCUS11889"/>
</dbReference>
<reference evidence="1" key="1">
    <citation type="submission" date="2023-10" db="EMBL/GenBank/DDBJ databases">
        <authorList>
            <person name="Domelevo Entfellner J.-B."/>
        </authorList>
    </citation>
    <scope>NUCLEOTIDE SEQUENCE</scope>
</reference>
<evidence type="ECO:0000313" key="1">
    <source>
        <dbReference type="EMBL" id="CAJ1944390.1"/>
    </source>
</evidence>
<evidence type="ECO:0000313" key="2">
    <source>
        <dbReference type="Proteomes" id="UP001189624"/>
    </source>
</evidence>
<sequence>MREVLREKESEKLLLEGRQIILQAFSLDQCNSENILWWALRKVEERYVYGSKEFARIAYGMRINDMRGRNVSDGKYGDRAAYGLGLIHGKVSELDPN</sequence>
<keyword evidence="2" id="KW-1185">Reference proteome</keyword>
<organism evidence="1 2">
    <name type="scientific">Sphenostylis stenocarpa</name>
    <dbReference type="NCBI Taxonomy" id="92480"/>
    <lineage>
        <taxon>Eukaryota</taxon>
        <taxon>Viridiplantae</taxon>
        <taxon>Streptophyta</taxon>
        <taxon>Embryophyta</taxon>
        <taxon>Tracheophyta</taxon>
        <taxon>Spermatophyta</taxon>
        <taxon>Magnoliopsida</taxon>
        <taxon>eudicotyledons</taxon>
        <taxon>Gunneridae</taxon>
        <taxon>Pentapetalae</taxon>
        <taxon>rosids</taxon>
        <taxon>fabids</taxon>
        <taxon>Fabales</taxon>
        <taxon>Fabaceae</taxon>
        <taxon>Papilionoideae</taxon>
        <taxon>50 kb inversion clade</taxon>
        <taxon>NPAAA clade</taxon>
        <taxon>indigoferoid/millettioid clade</taxon>
        <taxon>Phaseoleae</taxon>
        <taxon>Sphenostylis</taxon>
    </lineage>
</organism>
<dbReference type="EMBL" id="OY731400">
    <property type="protein sequence ID" value="CAJ1944390.1"/>
    <property type="molecule type" value="Genomic_DNA"/>
</dbReference>
<proteinExistence type="predicted"/>
<protein>
    <submittedName>
        <fullName evidence="1">Uncharacterized protein</fullName>
    </submittedName>
</protein>
<gene>
    <name evidence="1" type="ORF">AYBTSS11_LOCUS11889</name>
</gene>